<dbReference type="GO" id="GO:0004519">
    <property type="term" value="F:endonuclease activity"/>
    <property type="evidence" value="ECO:0007669"/>
    <property type="project" value="UniProtKB-KW"/>
</dbReference>
<dbReference type="AlphaFoldDB" id="A0A239Y4E8"/>
<dbReference type="Gene3D" id="1.10.30.50">
    <property type="match status" value="1"/>
</dbReference>
<dbReference type="Proteomes" id="UP000215374">
    <property type="component" value="Chromosome 1"/>
</dbReference>
<dbReference type="SMART" id="SM00507">
    <property type="entry name" value="HNHc"/>
    <property type="match status" value="1"/>
</dbReference>
<dbReference type="InterPro" id="IPR003615">
    <property type="entry name" value="HNH_nuc"/>
</dbReference>
<dbReference type="GO" id="GO:0008270">
    <property type="term" value="F:zinc ion binding"/>
    <property type="evidence" value="ECO:0007669"/>
    <property type="project" value="InterPro"/>
</dbReference>
<keyword evidence="2" id="KW-0378">Hydrolase</keyword>
<dbReference type="Pfam" id="PF01844">
    <property type="entry name" value="HNH"/>
    <property type="match status" value="1"/>
</dbReference>
<gene>
    <name evidence="2" type="ORF">SAMEA4535761_00153</name>
</gene>
<name>A0A239Y4E8_9CORY</name>
<keyword evidence="2" id="KW-0540">Nuclease</keyword>
<reference evidence="2 3" key="1">
    <citation type="submission" date="2017-06" db="EMBL/GenBank/DDBJ databases">
        <authorList>
            <consortium name="Pathogen Informatics"/>
        </authorList>
    </citation>
    <scope>NUCLEOTIDE SEQUENCE [LARGE SCALE GENOMIC DNA]</scope>
    <source>
        <strain evidence="2 3">NCTC13015</strain>
    </source>
</reference>
<dbReference type="InterPro" id="IPR002711">
    <property type="entry name" value="HNH"/>
</dbReference>
<dbReference type="RefSeq" id="WP_144311784.1">
    <property type="nucleotide sequence ID" value="NZ_CP009211.1"/>
</dbReference>
<dbReference type="OrthoDB" id="4413566at2"/>
<proteinExistence type="predicted"/>
<evidence type="ECO:0000313" key="2">
    <source>
        <dbReference type="EMBL" id="SNV53223.1"/>
    </source>
</evidence>
<dbReference type="GO" id="GO:0003676">
    <property type="term" value="F:nucleic acid binding"/>
    <property type="evidence" value="ECO:0007669"/>
    <property type="project" value="InterPro"/>
</dbReference>
<evidence type="ECO:0000313" key="3">
    <source>
        <dbReference type="Proteomes" id="UP000215374"/>
    </source>
</evidence>
<sequence>MTITTASPPAHFRTQRPDDLISSAGQAVRDAHFAVFSPYIDTEIEDFDMRVTQIQQATAWSKGFVERGILAFATLGLLPRLQALHRASRLLDMSHLVAIERVLAELGEEVDPEALSLIDDALTSLFTPTRTNQHMPQRHTVTRRIRELIRQIDPERAYDQKRRKQRERSRSQEQVSFDAFLLDGVEQSIVQLNTNELSAARCRKSIMAAAREHKVTLAEAMIKLLTGEVTPTNAPVLHCYAPKGREPGDPVQFPGHGWTGPEATTALDEWIAKTGAKVLDMDEAANASTPSYSPTAEMRDYVTARDGTCVYPGCTAPAHSCQLDHRIPFDEGGETTPGNLFPLCQHHHNLKTDKRASYVPDPVTGDIIWLFSDGTYEINEPDGLLGRQVTPTNPRWRSSLASVRANRARTAEFNAKGHAILDDFDRDQDLTEAKARIAALEDEYGMTFQPKDVLPAYDPSSYVERALAELLPA</sequence>
<dbReference type="CDD" id="cd00085">
    <property type="entry name" value="HNHc"/>
    <property type="match status" value="1"/>
</dbReference>
<keyword evidence="2" id="KW-0255">Endonuclease</keyword>
<dbReference type="EMBL" id="LT906467">
    <property type="protein sequence ID" value="SNV53223.1"/>
    <property type="molecule type" value="Genomic_DNA"/>
</dbReference>
<protein>
    <submittedName>
        <fullName evidence="2">Restriction endonuclease</fullName>
    </submittedName>
</protein>
<evidence type="ECO:0000259" key="1">
    <source>
        <dbReference type="SMART" id="SM00507"/>
    </source>
</evidence>
<feature type="domain" description="HNH nuclease" evidence="1">
    <location>
        <begin position="297"/>
        <end position="349"/>
    </location>
</feature>
<organism evidence="2 3">
    <name type="scientific">Corynebacterium imitans</name>
    <dbReference type="NCBI Taxonomy" id="156978"/>
    <lineage>
        <taxon>Bacteria</taxon>
        <taxon>Bacillati</taxon>
        <taxon>Actinomycetota</taxon>
        <taxon>Actinomycetes</taxon>
        <taxon>Mycobacteriales</taxon>
        <taxon>Corynebacteriaceae</taxon>
        <taxon>Corynebacterium</taxon>
    </lineage>
</organism>
<accession>A0A239Y4E8</accession>